<reference evidence="1 2" key="2">
    <citation type="submission" date="2007-09" db="EMBL/GenBank/DDBJ databases">
        <authorList>
            <person name="Fulton L."/>
            <person name="Clifton S."/>
            <person name="Fulton B."/>
            <person name="Xu J."/>
            <person name="Minx P."/>
            <person name="Pepin K.H."/>
            <person name="Johnson M."/>
            <person name="Thiruvilangam P."/>
            <person name="Bhonagiri V."/>
            <person name="Nash W.E."/>
            <person name="Mardis E.R."/>
            <person name="Wilson R.K."/>
        </authorList>
    </citation>
    <scope>NUCLEOTIDE SEQUENCE [LARGE SCALE GENOMIC DNA]</scope>
    <source>
        <strain evidence="1 2">DSM 3991</strain>
    </source>
</reference>
<dbReference type="GeneID" id="92793484"/>
<gene>
    <name evidence="1" type="ORF">EUBDOL_01254</name>
</gene>
<dbReference type="HOGENOM" id="CLU_2600814_0_0_9"/>
<protein>
    <submittedName>
        <fullName evidence="1">Uncharacterized protein</fullName>
    </submittedName>
</protein>
<dbReference type="Proteomes" id="UP000004090">
    <property type="component" value="Unassembled WGS sequence"/>
</dbReference>
<dbReference type="RefSeq" id="WP_004799616.1">
    <property type="nucleotide sequence ID" value="NZ_DS483475.1"/>
</dbReference>
<dbReference type="STRING" id="428127.EUBDOL_01254"/>
<comment type="caution">
    <text evidence="1">The sequence shown here is derived from an EMBL/GenBank/DDBJ whole genome shotgun (WGS) entry which is preliminary data.</text>
</comment>
<name>A8RC33_9FIRM</name>
<dbReference type="AlphaFoldDB" id="A8RC33"/>
<sequence length="79" mass="9201">MSTFIKTSEAVEILNHEITKETLQTWIRYGDCPLGVYVVKEGNSRGLYFCFKDVCEYVRDNGMLKLLLEREIKHGREKG</sequence>
<reference evidence="1 2" key="1">
    <citation type="submission" date="2007-09" db="EMBL/GenBank/DDBJ databases">
        <title>Draft genome sequence of Eubacterium dolichum (DSM 3991).</title>
        <authorList>
            <person name="Sudarsanam P."/>
            <person name="Ley R."/>
            <person name="Guruge J."/>
            <person name="Turnbaugh P.J."/>
            <person name="Mahowald M."/>
            <person name="Liep D."/>
            <person name="Gordon J."/>
        </authorList>
    </citation>
    <scope>NUCLEOTIDE SEQUENCE [LARGE SCALE GENOMIC DNA]</scope>
    <source>
        <strain evidence="1 2">DSM 3991</strain>
    </source>
</reference>
<evidence type="ECO:0000313" key="2">
    <source>
        <dbReference type="Proteomes" id="UP000004090"/>
    </source>
</evidence>
<proteinExistence type="predicted"/>
<dbReference type="EMBL" id="ABAW02000019">
    <property type="protein sequence ID" value="EDP11334.1"/>
    <property type="molecule type" value="Genomic_DNA"/>
</dbReference>
<evidence type="ECO:0000313" key="1">
    <source>
        <dbReference type="EMBL" id="EDP11334.1"/>
    </source>
</evidence>
<organism evidence="1 2">
    <name type="scientific">Amedibacillus dolichus DSM 3991</name>
    <dbReference type="NCBI Taxonomy" id="428127"/>
    <lineage>
        <taxon>Bacteria</taxon>
        <taxon>Bacillati</taxon>
        <taxon>Bacillota</taxon>
        <taxon>Erysipelotrichia</taxon>
        <taxon>Erysipelotrichales</taxon>
        <taxon>Erysipelotrichaceae</taxon>
        <taxon>Amedibacillus</taxon>
    </lineage>
</organism>
<accession>A8RC33</accession>